<feature type="transmembrane region" description="Helical" evidence="3">
    <location>
        <begin position="9"/>
        <end position="32"/>
    </location>
</feature>
<evidence type="ECO:0000313" key="5">
    <source>
        <dbReference type="EMBL" id="MBC2668128.1"/>
    </source>
</evidence>
<keyword evidence="5" id="KW-0808">Transferase</keyword>
<proteinExistence type="inferred from homology"/>
<feature type="domain" description="Bacterial sugar transferase" evidence="4">
    <location>
        <begin position="248"/>
        <end position="436"/>
    </location>
</feature>
<dbReference type="Proteomes" id="UP000551327">
    <property type="component" value="Unassembled WGS sequence"/>
</dbReference>
<keyword evidence="3" id="KW-1133">Transmembrane helix</keyword>
<evidence type="ECO:0000256" key="2">
    <source>
        <dbReference type="ARBA" id="ARBA00023169"/>
    </source>
</evidence>
<keyword evidence="2" id="KW-0270">Exopolysaccharide synthesis</keyword>
<keyword evidence="6" id="KW-1185">Reference proteome</keyword>
<reference evidence="5 6" key="1">
    <citation type="submission" date="2020-08" db="EMBL/GenBank/DDBJ databases">
        <title>The genome sequence of type strain Novosphingobium piscinae KCTC 42194.</title>
        <authorList>
            <person name="Liu Y."/>
        </authorList>
    </citation>
    <scope>NUCLEOTIDE SEQUENCE [LARGE SCALE GENOMIC DNA]</scope>
    <source>
        <strain evidence="5 6">KCTC 42194</strain>
    </source>
</reference>
<dbReference type="Pfam" id="PF02397">
    <property type="entry name" value="Bac_transf"/>
    <property type="match status" value="1"/>
</dbReference>
<dbReference type="GO" id="GO:0000271">
    <property type="term" value="P:polysaccharide biosynthetic process"/>
    <property type="evidence" value="ECO:0007669"/>
    <property type="project" value="UniProtKB-KW"/>
</dbReference>
<dbReference type="InterPro" id="IPR003362">
    <property type="entry name" value="Bact_transf"/>
</dbReference>
<dbReference type="Pfam" id="PF13727">
    <property type="entry name" value="CoA_binding_3"/>
    <property type="match status" value="1"/>
</dbReference>
<feature type="transmembrane region" description="Helical" evidence="3">
    <location>
        <begin position="103"/>
        <end position="123"/>
    </location>
</feature>
<evidence type="ECO:0000256" key="1">
    <source>
        <dbReference type="ARBA" id="ARBA00006464"/>
    </source>
</evidence>
<keyword evidence="3" id="KW-0812">Transmembrane</keyword>
<feature type="transmembrane region" description="Helical" evidence="3">
    <location>
        <begin position="250"/>
        <end position="272"/>
    </location>
</feature>
<feature type="transmembrane region" description="Helical" evidence="3">
    <location>
        <begin position="74"/>
        <end position="97"/>
    </location>
</feature>
<feature type="transmembrane region" description="Helical" evidence="3">
    <location>
        <begin position="44"/>
        <end position="62"/>
    </location>
</feature>
<keyword evidence="3" id="KW-0472">Membrane</keyword>
<name>A0A7X1KP54_9SPHN</name>
<dbReference type="PANTHER" id="PTHR30576:SF0">
    <property type="entry name" value="UNDECAPRENYL-PHOSPHATE N-ACETYLGALACTOSAMINYL 1-PHOSPHATE TRANSFERASE-RELATED"/>
    <property type="match status" value="1"/>
</dbReference>
<dbReference type="GO" id="GO:0016780">
    <property type="term" value="F:phosphotransferase activity, for other substituted phosphate groups"/>
    <property type="evidence" value="ECO:0007669"/>
    <property type="project" value="TreeGrafter"/>
</dbReference>
<sequence length="441" mass="48595">MAARDVRLLLYALSLVMDAAAIVGGFAIALLVRAPEWLTARGHSLLSIALPLFVMFSIAREVQSVETLQSRSLAIGRVLTAWAATAVLLVLLTFALNSDVSRLGFALTFVASAGLLVVSRFVFDGIFWATMKGRAISRVLLIDGVDCVRPDGMDVIDVGAAGLWPDLSRPELVDLVSRMVADYDRVVVACTEDHRRAWSMFLRGSDVGGEIILEPGVLQGAVAIGQCGENDTLILSRGPLSLSSRIQKRAFDLVVTIPLLVYLLPLFAVVAVCIKLESRGPVFFRQVRVGQGNRQFKILKFRSMRVEASDHNGARSASRDDDRVTRVGAFIRRTSIDELPQLINVLLGDMSLVGPRPHALGSLAGQSLFWEVTDRYWLRHAQKPGLTGLAQIRGFRGSTDKAEDLTQRLRCDLEYLDNWSIWTDLLICLKTLRVIVHKNAY</sequence>
<comment type="caution">
    <text evidence="5">The sequence shown here is derived from an EMBL/GenBank/DDBJ whole genome shotgun (WGS) entry which is preliminary data.</text>
</comment>
<dbReference type="PANTHER" id="PTHR30576">
    <property type="entry name" value="COLANIC BIOSYNTHESIS UDP-GLUCOSE LIPID CARRIER TRANSFERASE"/>
    <property type="match status" value="1"/>
</dbReference>
<dbReference type="AlphaFoldDB" id="A0A7X1KP54"/>
<dbReference type="EMBL" id="JACLAX010000002">
    <property type="protein sequence ID" value="MBC2668128.1"/>
    <property type="molecule type" value="Genomic_DNA"/>
</dbReference>
<protein>
    <submittedName>
        <fullName evidence="5">Sugar transferase</fullName>
    </submittedName>
</protein>
<comment type="similarity">
    <text evidence="1">Belongs to the bacterial sugar transferase family.</text>
</comment>
<gene>
    <name evidence="5" type="ORF">H7F53_03090</name>
</gene>
<evidence type="ECO:0000256" key="3">
    <source>
        <dbReference type="SAM" id="Phobius"/>
    </source>
</evidence>
<organism evidence="5 6">
    <name type="scientific">Novosphingobium piscinae</name>
    <dbReference type="NCBI Taxonomy" id="1507448"/>
    <lineage>
        <taxon>Bacteria</taxon>
        <taxon>Pseudomonadati</taxon>
        <taxon>Pseudomonadota</taxon>
        <taxon>Alphaproteobacteria</taxon>
        <taxon>Sphingomonadales</taxon>
        <taxon>Sphingomonadaceae</taxon>
        <taxon>Novosphingobium</taxon>
    </lineage>
</organism>
<dbReference type="RefSeq" id="WP_185678010.1">
    <property type="nucleotide sequence ID" value="NZ_JACLAX010000002.1"/>
</dbReference>
<accession>A0A7X1KP54</accession>
<evidence type="ECO:0000259" key="4">
    <source>
        <dbReference type="Pfam" id="PF02397"/>
    </source>
</evidence>
<evidence type="ECO:0000313" key="6">
    <source>
        <dbReference type="Proteomes" id="UP000551327"/>
    </source>
</evidence>